<dbReference type="PROSITE" id="PS50157">
    <property type="entry name" value="ZINC_FINGER_C2H2_2"/>
    <property type="match status" value="3"/>
</dbReference>
<evidence type="ECO:0000256" key="8">
    <source>
        <dbReference type="ARBA" id="ARBA00023125"/>
    </source>
</evidence>
<feature type="domain" description="C2H2-type" evidence="12">
    <location>
        <begin position="81"/>
        <end position="109"/>
    </location>
</feature>
<keyword evidence="6" id="KW-0862">Zinc</keyword>
<keyword evidence="5 11" id="KW-0863">Zinc-finger</keyword>
<keyword evidence="7" id="KW-0805">Transcription regulation</keyword>
<organism evidence="13 14">
    <name type="scientific">Anopheles dirus</name>
    <dbReference type="NCBI Taxonomy" id="7168"/>
    <lineage>
        <taxon>Eukaryota</taxon>
        <taxon>Metazoa</taxon>
        <taxon>Ecdysozoa</taxon>
        <taxon>Arthropoda</taxon>
        <taxon>Hexapoda</taxon>
        <taxon>Insecta</taxon>
        <taxon>Pterygota</taxon>
        <taxon>Neoptera</taxon>
        <taxon>Endopterygota</taxon>
        <taxon>Diptera</taxon>
        <taxon>Nematocera</taxon>
        <taxon>Culicoidea</taxon>
        <taxon>Culicidae</taxon>
        <taxon>Anophelinae</taxon>
        <taxon>Anopheles</taxon>
    </lineage>
</organism>
<keyword evidence="9" id="KW-0804">Transcription</keyword>
<evidence type="ECO:0000256" key="4">
    <source>
        <dbReference type="ARBA" id="ARBA00022737"/>
    </source>
</evidence>
<evidence type="ECO:0000256" key="11">
    <source>
        <dbReference type="PROSITE-ProRule" id="PRU00042"/>
    </source>
</evidence>
<dbReference type="Gene3D" id="3.30.160.60">
    <property type="entry name" value="Classic Zinc Finger"/>
    <property type="match status" value="3"/>
</dbReference>
<keyword evidence="4" id="KW-0677">Repeat</keyword>
<feature type="domain" description="C2H2-type" evidence="12">
    <location>
        <begin position="110"/>
        <end position="137"/>
    </location>
</feature>
<evidence type="ECO:0000256" key="6">
    <source>
        <dbReference type="ARBA" id="ARBA00022833"/>
    </source>
</evidence>
<evidence type="ECO:0000256" key="9">
    <source>
        <dbReference type="ARBA" id="ARBA00023163"/>
    </source>
</evidence>
<dbReference type="PANTHER" id="PTHR24394:SF44">
    <property type="entry name" value="ZINC FINGER PROTEIN 271-LIKE"/>
    <property type="match status" value="1"/>
</dbReference>
<dbReference type="GO" id="GO:0005634">
    <property type="term" value="C:nucleus"/>
    <property type="evidence" value="ECO:0007669"/>
    <property type="project" value="UniProtKB-SubCell"/>
</dbReference>
<dbReference type="SUPFAM" id="SSF57667">
    <property type="entry name" value="beta-beta-alpha zinc fingers"/>
    <property type="match status" value="2"/>
</dbReference>
<comment type="function">
    <text evidence="1">May be involved in transcriptional regulation.</text>
</comment>
<dbReference type="PANTHER" id="PTHR24394">
    <property type="entry name" value="ZINC FINGER PROTEIN"/>
    <property type="match status" value="1"/>
</dbReference>
<feature type="domain" description="C2H2-type" evidence="12">
    <location>
        <begin position="138"/>
        <end position="167"/>
    </location>
</feature>
<dbReference type="PROSITE" id="PS00028">
    <property type="entry name" value="ZINC_FINGER_C2H2_1"/>
    <property type="match status" value="3"/>
</dbReference>
<sequence length="261" mass="30081">LFIKIENSYYCTLCSTDRQAKSHNVKTIAQHLKKEHNQQILVCEQCDAIFFLRSTYTEHMEQHKMVEVTYQPTEHSCEKPFACDICDASFAQRSNLYSHRRLTHLNDKRFKCDVCQKTFNSPDNRNAHRYVHSDKKPFECVTCGSGFMRKSQLYSHMQKRGHLNDTIVVNQPRINANDTLEFETEPVATDVPLDGGEHSQDEMQIACDEENADGGVIGTEQYYQRSEQQTGGASSSSIGNMQFITKIEINDTDWDNFIEED</sequence>
<protein>
    <recommendedName>
        <fullName evidence="12">C2H2-type domain-containing protein</fullName>
    </recommendedName>
</protein>
<dbReference type="Pfam" id="PF00096">
    <property type="entry name" value="zf-C2H2"/>
    <property type="match status" value="3"/>
</dbReference>
<dbReference type="EnsemblMetazoa" id="ADIR010819-RA">
    <property type="protein sequence ID" value="ADIR010819-PA"/>
    <property type="gene ID" value="ADIR010819"/>
</dbReference>
<evidence type="ECO:0000256" key="1">
    <source>
        <dbReference type="ARBA" id="ARBA00003767"/>
    </source>
</evidence>
<dbReference type="GO" id="GO:0003677">
    <property type="term" value="F:DNA binding"/>
    <property type="evidence" value="ECO:0007669"/>
    <property type="project" value="UniProtKB-KW"/>
</dbReference>
<dbReference type="GO" id="GO:0000981">
    <property type="term" value="F:DNA-binding transcription factor activity, RNA polymerase II-specific"/>
    <property type="evidence" value="ECO:0007669"/>
    <property type="project" value="TreeGrafter"/>
</dbReference>
<evidence type="ECO:0000256" key="7">
    <source>
        <dbReference type="ARBA" id="ARBA00023015"/>
    </source>
</evidence>
<dbReference type="FunFam" id="3.30.160.60:FF:000363">
    <property type="entry name" value="Zinc finger protein 239"/>
    <property type="match status" value="1"/>
</dbReference>
<evidence type="ECO:0000313" key="14">
    <source>
        <dbReference type="Proteomes" id="UP000075884"/>
    </source>
</evidence>
<keyword evidence="14" id="KW-1185">Reference proteome</keyword>
<keyword evidence="10" id="KW-0539">Nucleus</keyword>
<evidence type="ECO:0000256" key="10">
    <source>
        <dbReference type="ARBA" id="ARBA00023242"/>
    </source>
</evidence>
<dbReference type="GO" id="GO:0008270">
    <property type="term" value="F:zinc ion binding"/>
    <property type="evidence" value="ECO:0007669"/>
    <property type="project" value="UniProtKB-KW"/>
</dbReference>
<dbReference type="Proteomes" id="UP000075884">
    <property type="component" value="Unassembled WGS sequence"/>
</dbReference>
<keyword evidence="8" id="KW-0238">DNA-binding</keyword>
<dbReference type="InterPro" id="IPR013087">
    <property type="entry name" value="Znf_C2H2_type"/>
</dbReference>
<reference evidence="14" key="1">
    <citation type="submission" date="2013-03" db="EMBL/GenBank/DDBJ databases">
        <title>The Genome Sequence of Anopheles dirus WRAIR2.</title>
        <authorList>
            <consortium name="The Broad Institute Genomics Platform"/>
            <person name="Neafsey D.E."/>
            <person name="Walton C."/>
            <person name="Walker B."/>
            <person name="Young S.K."/>
            <person name="Zeng Q."/>
            <person name="Gargeya S."/>
            <person name="Fitzgerald M."/>
            <person name="Haas B."/>
            <person name="Abouelleil A."/>
            <person name="Allen A.W."/>
            <person name="Alvarado L."/>
            <person name="Arachchi H.M."/>
            <person name="Berlin A.M."/>
            <person name="Chapman S.B."/>
            <person name="Gainer-Dewar J."/>
            <person name="Goldberg J."/>
            <person name="Griggs A."/>
            <person name="Gujja S."/>
            <person name="Hansen M."/>
            <person name="Howarth C."/>
            <person name="Imamovic A."/>
            <person name="Ireland A."/>
            <person name="Larimer J."/>
            <person name="McCowan C."/>
            <person name="Murphy C."/>
            <person name="Pearson M."/>
            <person name="Poon T.W."/>
            <person name="Priest M."/>
            <person name="Roberts A."/>
            <person name="Saif S."/>
            <person name="Shea T."/>
            <person name="Sisk P."/>
            <person name="Sykes S."/>
            <person name="Wortman J."/>
            <person name="Nusbaum C."/>
            <person name="Birren B."/>
        </authorList>
    </citation>
    <scope>NUCLEOTIDE SEQUENCE [LARGE SCALE GENOMIC DNA]</scope>
    <source>
        <strain evidence="14">WRAIR2</strain>
    </source>
</reference>
<evidence type="ECO:0000256" key="2">
    <source>
        <dbReference type="ARBA" id="ARBA00004123"/>
    </source>
</evidence>
<keyword evidence="3" id="KW-0479">Metal-binding</keyword>
<accession>A0A182NT29</accession>
<dbReference type="SMART" id="SM00355">
    <property type="entry name" value="ZnF_C2H2"/>
    <property type="match status" value="5"/>
</dbReference>
<comment type="subcellular location">
    <subcellularLocation>
        <location evidence="2">Nucleus</location>
    </subcellularLocation>
</comment>
<reference evidence="13" key="2">
    <citation type="submission" date="2020-05" db="UniProtKB">
        <authorList>
            <consortium name="EnsemblMetazoa"/>
        </authorList>
    </citation>
    <scope>IDENTIFICATION</scope>
    <source>
        <strain evidence="13">WRAIR2</strain>
    </source>
</reference>
<evidence type="ECO:0000256" key="3">
    <source>
        <dbReference type="ARBA" id="ARBA00022723"/>
    </source>
</evidence>
<evidence type="ECO:0000256" key="5">
    <source>
        <dbReference type="ARBA" id="ARBA00022771"/>
    </source>
</evidence>
<evidence type="ECO:0000259" key="12">
    <source>
        <dbReference type="PROSITE" id="PS50157"/>
    </source>
</evidence>
<name>A0A182NT29_9DIPT</name>
<dbReference type="VEuPathDB" id="VectorBase:ADIR010819"/>
<dbReference type="FunFam" id="3.30.160.60:FF:000100">
    <property type="entry name" value="Zinc finger 45-like"/>
    <property type="match status" value="1"/>
</dbReference>
<dbReference type="AlphaFoldDB" id="A0A182NT29"/>
<dbReference type="InterPro" id="IPR036236">
    <property type="entry name" value="Znf_C2H2_sf"/>
</dbReference>
<dbReference type="STRING" id="7168.A0A182NT29"/>
<proteinExistence type="predicted"/>
<evidence type="ECO:0000313" key="13">
    <source>
        <dbReference type="EnsemblMetazoa" id="ADIR010819-PA"/>
    </source>
</evidence>